<proteinExistence type="predicted"/>
<evidence type="ECO:0000313" key="1">
    <source>
        <dbReference type="EMBL" id="KAF2269305.1"/>
    </source>
</evidence>
<dbReference type="Proteomes" id="UP000800093">
    <property type="component" value="Unassembled WGS sequence"/>
</dbReference>
<organism evidence="1 2">
    <name type="scientific">Lojkania enalia</name>
    <dbReference type="NCBI Taxonomy" id="147567"/>
    <lineage>
        <taxon>Eukaryota</taxon>
        <taxon>Fungi</taxon>
        <taxon>Dikarya</taxon>
        <taxon>Ascomycota</taxon>
        <taxon>Pezizomycotina</taxon>
        <taxon>Dothideomycetes</taxon>
        <taxon>Pleosporomycetidae</taxon>
        <taxon>Pleosporales</taxon>
        <taxon>Pleosporales incertae sedis</taxon>
        <taxon>Lojkania</taxon>
    </lineage>
</organism>
<dbReference type="AlphaFoldDB" id="A0A9P4TQ98"/>
<name>A0A9P4TQ98_9PLEO</name>
<sequence length="173" mass="20314">MFSQDCSNGQHQAFALSSHRSSAMSSHRSSCHSHFLLSFRSSVIYTFITLTPGPGTWFSHDDPRSLYSWVNRYFMMGFENSLFYRRFHAWQTLCSQTMEPETFNINIQSLFRHCMGLEPVGQRSCTLKRRSGRGQCRPWIHAPYRYRVRPMPVQSRTLLRYSFHLEARLSEGT</sequence>
<evidence type="ECO:0000313" key="2">
    <source>
        <dbReference type="Proteomes" id="UP000800093"/>
    </source>
</evidence>
<dbReference type="EMBL" id="ML986582">
    <property type="protein sequence ID" value="KAF2269305.1"/>
    <property type="molecule type" value="Genomic_DNA"/>
</dbReference>
<accession>A0A9P4TQ98</accession>
<comment type="caution">
    <text evidence="1">The sequence shown here is derived from an EMBL/GenBank/DDBJ whole genome shotgun (WGS) entry which is preliminary data.</text>
</comment>
<reference evidence="2" key="1">
    <citation type="journal article" date="2020" name="Stud. Mycol.">
        <title>101 Dothideomycetes genomes: A test case for predicting lifestyles and emergence of pathogens.</title>
        <authorList>
            <person name="Haridas S."/>
            <person name="Albert R."/>
            <person name="Binder M."/>
            <person name="Bloem J."/>
            <person name="LaButti K."/>
            <person name="Salamov A."/>
            <person name="Andreopoulos B."/>
            <person name="Baker S."/>
            <person name="Barry K."/>
            <person name="Bills G."/>
            <person name="Bluhm B."/>
            <person name="Cannon C."/>
            <person name="Castanera R."/>
            <person name="Culley D."/>
            <person name="Daum C."/>
            <person name="Ezra D."/>
            <person name="Gonzalez J."/>
            <person name="Henrissat B."/>
            <person name="Kuo A."/>
            <person name="Liang C."/>
            <person name="Lipzen A."/>
            <person name="Lutzoni F."/>
            <person name="Magnuson J."/>
            <person name="Mondo S."/>
            <person name="Nolan M."/>
            <person name="Ohm R."/>
            <person name="Pangilinan J."/>
            <person name="Park H.-J."/>
            <person name="Ramirez L."/>
            <person name="Alfaro M."/>
            <person name="Sun H."/>
            <person name="Tritt A."/>
            <person name="Yoshinaga Y."/>
            <person name="Zwiers L.-H."/>
            <person name="Turgeon B."/>
            <person name="Goodwin S."/>
            <person name="Spatafora J."/>
            <person name="Crous P."/>
            <person name="Grigoriev I."/>
        </authorList>
    </citation>
    <scope>NUCLEOTIDE SEQUENCE [LARGE SCALE GENOMIC DNA]</scope>
    <source>
        <strain evidence="2">CBS 304.66</strain>
    </source>
</reference>
<protein>
    <submittedName>
        <fullName evidence="1">Uncharacterized protein</fullName>
    </submittedName>
</protein>
<gene>
    <name evidence="1" type="ORF">CC78DRAFT_277030</name>
</gene>
<keyword evidence="2" id="KW-1185">Reference proteome</keyword>